<organismHost>
    <name type="scientific">Pseudomonas chlororaphis</name>
    <dbReference type="NCBI Taxonomy" id="587753"/>
</organismHost>
<evidence type="ECO:0000313" key="2">
    <source>
        <dbReference type="Proteomes" id="UP000002421"/>
    </source>
</evidence>
<sequence length="88" mass="10253">MSRVSKGKVTYLKRLYRIIQFKRIFGDVTEEQKQAWDRWVDAPKNKGPTFPVKFQVQDLSSVLHEPVDQLPMKTLFTEKGPTNGPVIY</sequence>
<evidence type="ECO:0000313" key="1">
    <source>
        <dbReference type="EMBL" id="ABY62885.1"/>
    </source>
</evidence>
<organism evidence="1 2">
    <name type="scientific">Pseudomonas phage 201phi2-1</name>
    <name type="common">Pseudomonas chlororaphis phage 201phi2-1</name>
    <dbReference type="NCBI Taxonomy" id="198110"/>
    <lineage>
        <taxon>Viruses</taxon>
        <taxon>Duplodnaviria</taxon>
        <taxon>Heunggongvirae</taxon>
        <taxon>Uroviricota</taxon>
        <taxon>Caudoviricetes</taxon>
        <taxon>Chimalliviridae</taxon>
        <taxon>Serwervirus</taxon>
        <taxon>Serwervirus 201phi21</taxon>
    </lineage>
</organism>
<dbReference type="EMBL" id="EU197055">
    <property type="protein sequence ID" value="ABY62885.1"/>
    <property type="molecule type" value="Genomic_DNA"/>
</dbReference>
<keyword evidence="2" id="KW-1185">Reference proteome</keyword>
<dbReference type="RefSeq" id="YP_001956777.1">
    <property type="nucleotide sequence ID" value="NC_010821.1"/>
</dbReference>
<dbReference type="KEGG" id="vg:6372621"/>
<proteinExistence type="predicted"/>
<reference evidence="1 2" key="1">
    <citation type="journal article" date="2008" name="Virology">
        <title>Characterization of Pseudomonas chlororaphis myovirus 201varphi2-1 via genomic sequencing, mass spectrometry, and electron microscopy.</title>
        <authorList>
            <person name="Thomas J.A."/>
            <person name="Rolando M.R."/>
            <person name="Carroll C.A."/>
            <person name="Shen P.S."/>
            <person name="Belnap D.M."/>
            <person name="Weintraub S.T."/>
            <person name="Serwer P."/>
            <person name="Hardies S.C."/>
        </authorList>
    </citation>
    <scope>NUCLEOTIDE SEQUENCE</scope>
</reference>
<gene>
    <name evidence="1" type="ORF">201phi2-1p052</name>
</gene>
<name>B3FK27_BP201</name>
<protein>
    <submittedName>
        <fullName evidence="1">Uncharacterized protein</fullName>
    </submittedName>
</protein>
<dbReference type="Proteomes" id="UP000002421">
    <property type="component" value="Segment"/>
</dbReference>
<accession>B3FK27</accession>